<dbReference type="EMBL" id="BBMS01000033">
    <property type="protein sequence ID" value="GAL27762.1"/>
    <property type="molecule type" value="Genomic_DNA"/>
</dbReference>
<evidence type="ECO:0000313" key="3">
    <source>
        <dbReference type="Proteomes" id="UP000029223"/>
    </source>
</evidence>
<feature type="compositionally biased region" description="Polar residues" evidence="1">
    <location>
        <begin position="44"/>
        <end position="56"/>
    </location>
</feature>
<reference evidence="3" key="1">
    <citation type="submission" date="2014-09" db="EMBL/GenBank/DDBJ databases">
        <title>Vibrio variabilis JCM 19239. (C206) whole genome shotgun sequence.</title>
        <authorList>
            <person name="Sawabe T."/>
            <person name="Meirelles P."/>
            <person name="Nakanishi M."/>
            <person name="Sayaka M."/>
            <person name="Hattori M."/>
            <person name="Ohkuma M."/>
        </authorList>
    </citation>
    <scope>NUCLEOTIDE SEQUENCE [LARGE SCALE GENOMIC DNA]</scope>
    <source>
        <strain evidence="3">JCM 19239</strain>
    </source>
</reference>
<gene>
    <name evidence="2" type="ORF">JCM19239_1483</name>
</gene>
<dbReference type="Proteomes" id="UP000029223">
    <property type="component" value="Unassembled WGS sequence"/>
</dbReference>
<feature type="region of interest" description="Disordered" evidence="1">
    <location>
        <begin position="36"/>
        <end position="56"/>
    </location>
</feature>
<evidence type="ECO:0000313" key="2">
    <source>
        <dbReference type="EMBL" id="GAL27762.1"/>
    </source>
</evidence>
<reference evidence="3" key="2">
    <citation type="submission" date="2014-09" db="EMBL/GenBank/DDBJ databases">
        <authorList>
            <consortium name="NBRP consortium"/>
            <person name="Sawabe T."/>
            <person name="Meirelles P."/>
            <person name="Nakanishi M."/>
            <person name="Sayaka M."/>
            <person name="Hattori M."/>
            <person name="Ohkuma M."/>
        </authorList>
    </citation>
    <scope>NUCLEOTIDE SEQUENCE [LARGE SCALE GENOMIC DNA]</scope>
    <source>
        <strain evidence="3">JCM 19239</strain>
    </source>
</reference>
<evidence type="ECO:0000256" key="1">
    <source>
        <dbReference type="SAM" id="MobiDB-lite"/>
    </source>
</evidence>
<comment type="caution">
    <text evidence="2">The sequence shown here is derived from an EMBL/GenBank/DDBJ whole genome shotgun (WGS) entry which is preliminary data.</text>
</comment>
<organism evidence="2 3">
    <name type="scientific">Vibrio variabilis</name>
    <dbReference type="NCBI Taxonomy" id="990271"/>
    <lineage>
        <taxon>Bacteria</taxon>
        <taxon>Pseudomonadati</taxon>
        <taxon>Pseudomonadota</taxon>
        <taxon>Gammaproteobacteria</taxon>
        <taxon>Vibrionales</taxon>
        <taxon>Vibrionaceae</taxon>
        <taxon>Vibrio</taxon>
    </lineage>
</organism>
<keyword evidence="3" id="KW-1185">Reference proteome</keyword>
<proteinExistence type="predicted"/>
<protein>
    <submittedName>
        <fullName evidence="2">Uncharacterized protein</fullName>
    </submittedName>
</protein>
<name>A0ABQ0JG76_9VIBR</name>
<accession>A0ABQ0JG76</accession>
<sequence>MPVEVFTPELTKQEVKEGNGDLKLLMRLIKACLASPQPLGKPTGRQSQIAQSASLA</sequence>